<name>A0A0J8B7U7_BETVV</name>
<dbReference type="Gramene" id="KMS97344">
    <property type="protein sequence ID" value="KMS97344"/>
    <property type="gene ID" value="BVRB_6g155890"/>
</dbReference>
<protein>
    <recommendedName>
        <fullName evidence="3">Thiol-disulfide oxidoreductase DCC</fullName>
    </recommendedName>
</protein>
<dbReference type="eggNOG" id="ENOG502RY65">
    <property type="taxonomic scope" value="Eukaryota"/>
</dbReference>
<dbReference type="GO" id="GO:0015035">
    <property type="term" value="F:protein-disulfide reductase activity"/>
    <property type="evidence" value="ECO:0007669"/>
    <property type="project" value="InterPro"/>
</dbReference>
<dbReference type="KEGG" id="bvg:104908453"/>
<proteinExistence type="predicted"/>
<dbReference type="InterPro" id="IPR052927">
    <property type="entry name" value="DCC_oxidoreductase"/>
</dbReference>
<keyword evidence="2" id="KW-1185">Reference proteome</keyword>
<gene>
    <name evidence="1" type="ORF">BVRB_6g155890</name>
</gene>
<dbReference type="InterPro" id="IPR007263">
    <property type="entry name" value="DCC1-like"/>
</dbReference>
<organism evidence="1 2">
    <name type="scientific">Beta vulgaris subsp. vulgaris</name>
    <name type="common">Beet</name>
    <dbReference type="NCBI Taxonomy" id="3555"/>
    <lineage>
        <taxon>Eukaryota</taxon>
        <taxon>Viridiplantae</taxon>
        <taxon>Streptophyta</taxon>
        <taxon>Embryophyta</taxon>
        <taxon>Tracheophyta</taxon>
        <taxon>Spermatophyta</taxon>
        <taxon>Magnoliopsida</taxon>
        <taxon>eudicotyledons</taxon>
        <taxon>Gunneridae</taxon>
        <taxon>Pentapetalae</taxon>
        <taxon>Caryophyllales</taxon>
        <taxon>Chenopodiaceae</taxon>
        <taxon>Betoideae</taxon>
        <taxon>Beta</taxon>
    </lineage>
</organism>
<dbReference type="PANTHER" id="PTHR33639:SF1">
    <property type="entry name" value="T23E23.25"/>
    <property type="match status" value="1"/>
</dbReference>
<dbReference type="Proteomes" id="UP000035740">
    <property type="component" value="Unassembled WGS sequence"/>
</dbReference>
<dbReference type="AlphaFoldDB" id="A0A0J8B7U7"/>
<dbReference type="OrthoDB" id="1921868at2759"/>
<reference evidence="1 2" key="1">
    <citation type="journal article" date="2014" name="Nature">
        <title>The genome of the recently domesticated crop plant sugar beet (Beta vulgaris).</title>
        <authorList>
            <person name="Dohm J.C."/>
            <person name="Minoche A.E."/>
            <person name="Holtgrawe D."/>
            <person name="Capella-Gutierrez S."/>
            <person name="Zakrzewski F."/>
            <person name="Tafer H."/>
            <person name="Rupp O."/>
            <person name="Sorensen T.R."/>
            <person name="Stracke R."/>
            <person name="Reinhardt R."/>
            <person name="Goesmann A."/>
            <person name="Kraft T."/>
            <person name="Schulz B."/>
            <person name="Stadler P.F."/>
            <person name="Schmidt T."/>
            <person name="Gabaldon T."/>
            <person name="Lehrach H."/>
            <person name="Weisshaar B."/>
            <person name="Himmelbauer H."/>
        </authorList>
    </citation>
    <scope>NUCLEOTIDE SEQUENCE [LARGE SCALE GENOMIC DNA]</scope>
    <source>
        <tissue evidence="1">Taproot</tissue>
    </source>
</reference>
<dbReference type="EMBL" id="KQ090325">
    <property type="protein sequence ID" value="KMS97344.1"/>
    <property type="molecule type" value="Genomic_DNA"/>
</dbReference>
<evidence type="ECO:0000313" key="2">
    <source>
        <dbReference type="Proteomes" id="UP000035740"/>
    </source>
</evidence>
<dbReference type="OMA" id="FGKENDC"/>
<dbReference type="Pfam" id="PF04134">
    <property type="entry name" value="DCC1-like"/>
    <property type="match status" value="1"/>
</dbReference>
<evidence type="ECO:0000313" key="1">
    <source>
        <dbReference type="EMBL" id="KMS97344.1"/>
    </source>
</evidence>
<evidence type="ECO:0008006" key="3">
    <source>
        <dbReference type="Google" id="ProtNLM"/>
    </source>
</evidence>
<dbReference type="PANTHER" id="PTHR33639">
    <property type="entry name" value="THIOL-DISULFIDE OXIDOREDUCTASE DCC"/>
    <property type="match status" value="1"/>
</dbReference>
<sequence length="207" mass="23408">MMRNLVVRALKLKSPVPAAAPAKFTSSVANLAGDDDEELNLNLNLARTPSVAVTKPSLLQPRVVVFDGVCRLCHTGVKWIIKADKYEKIKFCCLQSKTAEPYMELCGVKREDMLRNHRFIFIEGLAQYHQASTAALKVLSYLPFPYSALTSLSVIPTPLRDAIYDYIAKQRDCGKEHKCLVLKEVEMLQRFIDREELLDQLYSDSDV</sequence>
<accession>A0A0J8B7U7</accession>